<feature type="compositionally biased region" description="Basic and acidic residues" evidence="1">
    <location>
        <begin position="50"/>
        <end position="67"/>
    </location>
</feature>
<name>A0A7C2P8B3_9PLAN</name>
<gene>
    <name evidence="2" type="ORF">ENQ76_00715</name>
</gene>
<dbReference type="AlphaFoldDB" id="A0A7C2P8B3"/>
<evidence type="ECO:0000313" key="2">
    <source>
        <dbReference type="EMBL" id="HEN13976.1"/>
    </source>
</evidence>
<dbReference type="EMBL" id="DSOK01000021">
    <property type="protein sequence ID" value="HEN13976.1"/>
    <property type="molecule type" value="Genomic_DNA"/>
</dbReference>
<feature type="region of interest" description="Disordered" evidence="1">
    <location>
        <begin position="33"/>
        <end position="67"/>
    </location>
</feature>
<organism evidence="2">
    <name type="scientific">Schlesneria paludicola</name>
    <dbReference type="NCBI Taxonomy" id="360056"/>
    <lineage>
        <taxon>Bacteria</taxon>
        <taxon>Pseudomonadati</taxon>
        <taxon>Planctomycetota</taxon>
        <taxon>Planctomycetia</taxon>
        <taxon>Planctomycetales</taxon>
        <taxon>Planctomycetaceae</taxon>
        <taxon>Schlesneria</taxon>
    </lineage>
</organism>
<protein>
    <submittedName>
        <fullName evidence="2">Uncharacterized protein</fullName>
    </submittedName>
</protein>
<evidence type="ECO:0000256" key="1">
    <source>
        <dbReference type="SAM" id="MobiDB-lite"/>
    </source>
</evidence>
<proteinExistence type="predicted"/>
<sequence length="184" mass="19136">MKCFNLTSPQLWPGTAAVLLSGTLVLTGCGDAPNSGGNGSSSTSSAVSEAGHDDHAHPTEGPHHGDLVELGNEEYHAEIVHGGSGEVTIYVLDSGATKAVPIEATEVTINLSHEGEAEQFKLPAAPDAGDPDGKSSRFTLKDEHLAEDLDAEGAVAKLVITINGKQYTAKIEHDHGHEGHDHAH</sequence>
<comment type="caution">
    <text evidence="2">The sequence shown here is derived from an EMBL/GenBank/DDBJ whole genome shotgun (WGS) entry which is preliminary data.</text>
</comment>
<reference evidence="2" key="1">
    <citation type="journal article" date="2020" name="mSystems">
        <title>Genome- and Community-Level Interaction Insights into Carbon Utilization and Element Cycling Functions of Hydrothermarchaeota in Hydrothermal Sediment.</title>
        <authorList>
            <person name="Zhou Z."/>
            <person name="Liu Y."/>
            <person name="Xu W."/>
            <person name="Pan J."/>
            <person name="Luo Z.H."/>
            <person name="Li M."/>
        </authorList>
    </citation>
    <scope>NUCLEOTIDE SEQUENCE [LARGE SCALE GENOMIC DNA]</scope>
    <source>
        <strain evidence="2">SpSt-339</strain>
    </source>
</reference>
<accession>A0A7C2P8B3</accession>
<dbReference type="PROSITE" id="PS51257">
    <property type="entry name" value="PROKAR_LIPOPROTEIN"/>
    <property type="match status" value="1"/>
</dbReference>